<dbReference type="EMBL" id="KI965475">
    <property type="protein sequence ID" value="EUD65943.1"/>
    <property type="molecule type" value="Genomic_DNA"/>
</dbReference>
<gene>
    <name evidence="2" type="ORF">C922_03670</name>
</gene>
<sequence>MHENQKNDEKERSGAKISRDSLLDDQFKEGTKDKLFLLNDKDGDVDEPRDTPPEQKTKREKPLFHKDLISSSSLEKYKKFLAKMEKSNEELGSMDKESVRIDKDILDQSCDNSDEACVVMDVSMGIFDVCNDNLSESKLKDMNITVADVVNQVGKKIRLRCPFRKYVKEKWIPVGEALHNCSRGITAVFAISFDRDKFIIVLEEQMDYSIFGSFFSQ</sequence>
<dbReference type="Proteomes" id="UP000030640">
    <property type="component" value="Unassembled WGS sequence"/>
</dbReference>
<reference evidence="2 3" key="1">
    <citation type="submission" date="2013-02" db="EMBL/GenBank/DDBJ databases">
        <title>The Genome Sequence of Plasmodium inui San Antonio 1.</title>
        <authorList>
            <consortium name="The Broad Institute Genome Sequencing Platform"/>
            <consortium name="The Broad Institute Genome Sequencing Center for Infectious Disease"/>
            <person name="Neafsey D."/>
            <person name="Cheeseman I."/>
            <person name="Volkman S."/>
            <person name="Adams J."/>
            <person name="Walker B."/>
            <person name="Young S.K."/>
            <person name="Zeng Q."/>
            <person name="Gargeya S."/>
            <person name="Fitzgerald M."/>
            <person name="Haas B."/>
            <person name="Abouelleil A."/>
            <person name="Alvarado L."/>
            <person name="Arachchi H.M."/>
            <person name="Berlin A.M."/>
            <person name="Chapman S.B."/>
            <person name="Dewar J."/>
            <person name="Goldberg J."/>
            <person name="Griggs A."/>
            <person name="Gujja S."/>
            <person name="Hansen M."/>
            <person name="Howarth C."/>
            <person name="Imamovic A."/>
            <person name="Larimer J."/>
            <person name="McCowan C."/>
            <person name="Murphy C."/>
            <person name="Neiman D."/>
            <person name="Pearson M."/>
            <person name="Priest M."/>
            <person name="Roberts A."/>
            <person name="Saif S."/>
            <person name="Shea T."/>
            <person name="Sisk P."/>
            <person name="Sykes S."/>
            <person name="Wortman J."/>
            <person name="Nusbaum C."/>
            <person name="Birren B."/>
        </authorList>
    </citation>
    <scope>NUCLEOTIDE SEQUENCE [LARGE SCALE GENOMIC DNA]</scope>
    <source>
        <strain evidence="2 3">San Antonio 1</strain>
    </source>
</reference>
<proteinExistence type="predicted"/>
<evidence type="ECO:0000256" key="1">
    <source>
        <dbReference type="SAM" id="MobiDB-lite"/>
    </source>
</evidence>
<evidence type="ECO:0000313" key="2">
    <source>
        <dbReference type="EMBL" id="EUD65943.1"/>
    </source>
</evidence>
<dbReference type="RefSeq" id="XP_008817481.1">
    <property type="nucleotide sequence ID" value="XM_008819259.1"/>
</dbReference>
<name>W7A3M3_9APIC</name>
<dbReference type="AlphaFoldDB" id="W7A3M3"/>
<dbReference type="VEuPathDB" id="PlasmoDB:C922_03670"/>
<accession>W7A3M3</accession>
<protein>
    <submittedName>
        <fullName evidence="2">Uncharacterized protein</fullName>
    </submittedName>
</protein>
<feature type="region of interest" description="Disordered" evidence="1">
    <location>
        <begin position="1"/>
        <end position="63"/>
    </location>
</feature>
<organism evidence="2 3">
    <name type="scientific">Plasmodium inui San Antonio 1</name>
    <dbReference type="NCBI Taxonomy" id="1237626"/>
    <lineage>
        <taxon>Eukaryota</taxon>
        <taxon>Sar</taxon>
        <taxon>Alveolata</taxon>
        <taxon>Apicomplexa</taxon>
        <taxon>Aconoidasida</taxon>
        <taxon>Haemosporida</taxon>
        <taxon>Plasmodiidae</taxon>
        <taxon>Plasmodium</taxon>
        <taxon>Plasmodium (Plasmodium)</taxon>
    </lineage>
</organism>
<dbReference type="GeneID" id="20038944"/>
<dbReference type="OrthoDB" id="382681at2759"/>
<keyword evidence="3" id="KW-1185">Reference proteome</keyword>
<evidence type="ECO:0000313" key="3">
    <source>
        <dbReference type="Proteomes" id="UP000030640"/>
    </source>
</evidence>